<keyword evidence="2" id="KW-0449">Lipoprotein</keyword>
<dbReference type="Gene3D" id="1.25.40.390">
    <property type="match status" value="1"/>
</dbReference>
<dbReference type="InterPro" id="IPR041662">
    <property type="entry name" value="SusD-like_2"/>
</dbReference>
<organism evidence="2 3">
    <name type="scientific">Larkinella punicea</name>
    <dbReference type="NCBI Taxonomy" id="2315727"/>
    <lineage>
        <taxon>Bacteria</taxon>
        <taxon>Pseudomonadati</taxon>
        <taxon>Bacteroidota</taxon>
        <taxon>Cytophagia</taxon>
        <taxon>Cytophagales</taxon>
        <taxon>Spirosomataceae</taxon>
        <taxon>Larkinella</taxon>
    </lineage>
</organism>
<evidence type="ECO:0000313" key="3">
    <source>
        <dbReference type="Proteomes" id="UP000253383"/>
    </source>
</evidence>
<dbReference type="EMBL" id="QOWE01000024">
    <property type="protein sequence ID" value="RCR66779.1"/>
    <property type="molecule type" value="Genomic_DNA"/>
</dbReference>
<feature type="signal peptide" evidence="1">
    <location>
        <begin position="1"/>
        <end position="25"/>
    </location>
</feature>
<feature type="chain" id="PRO_5016867809" evidence="1">
    <location>
        <begin position="26"/>
        <end position="561"/>
    </location>
</feature>
<evidence type="ECO:0000313" key="2">
    <source>
        <dbReference type="EMBL" id="RCR66779.1"/>
    </source>
</evidence>
<accession>A0A368JGI8</accession>
<protein>
    <submittedName>
        <fullName evidence="2">SusD/RagB family nutrient-binding outer membrane lipoprotein</fullName>
    </submittedName>
</protein>
<proteinExistence type="predicted"/>
<dbReference type="InterPro" id="IPR011990">
    <property type="entry name" value="TPR-like_helical_dom_sf"/>
</dbReference>
<gene>
    <name evidence="2" type="ORF">DUE52_24815</name>
</gene>
<name>A0A368JGI8_9BACT</name>
<dbReference type="SUPFAM" id="SSF48452">
    <property type="entry name" value="TPR-like"/>
    <property type="match status" value="1"/>
</dbReference>
<dbReference type="PROSITE" id="PS51257">
    <property type="entry name" value="PROKAR_LIPOPROTEIN"/>
    <property type="match status" value="1"/>
</dbReference>
<dbReference type="Proteomes" id="UP000253383">
    <property type="component" value="Unassembled WGS sequence"/>
</dbReference>
<reference evidence="2 3" key="1">
    <citation type="submission" date="2018-07" db="EMBL/GenBank/DDBJ databases">
        <title>Genome analysis of Larkinella rosea.</title>
        <authorList>
            <person name="Zhou Z."/>
            <person name="Wang G."/>
        </authorList>
    </citation>
    <scope>NUCLEOTIDE SEQUENCE [LARGE SCALE GENOMIC DNA]</scope>
    <source>
        <strain evidence="3">zzj9</strain>
    </source>
</reference>
<comment type="caution">
    <text evidence="2">The sequence shown here is derived from an EMBL/GenBank/DDBJ whole genome shotgun (WGS) entry which is preliminary data.</text>
</comment>
<dbReference type="AlphaFoldDB" id="A0A368JGI8"/>
<keyword evidence="3" id="KW-1185">Reference proteome</keyword>
<sequence>MEVNMKTIKALRIPLLAIMGLWLSACEDLTEVNKNPNSPENVSSNYVLTYSLVNSGKLVFGLGKNSSKIAATMQYMQAGTNEGAAETNQYAWGQEGWGSYYDILRNVQIIYDNGVRDDNKLFQGIGLTMKAMLFGLLTDLYGDIPYSEALKASTGAFFPKYDKQADVYKGILTDLKQANELLQNLTPKDVVSATSDVMYKGDAAKWRKFANSLRLRYALRLADKKAEMAALGINLETEFKEAAAGAFTSKADDATLAFLGTNSDNTQPGGPLASATFNWLTKPAKPLVDKLLQLKDPRLQRWANPVRRKWDANVTQVTTRTVTNLFGETYSVVYVPSVASSADTNLYVGLPVGLPITQGIVYNKGNDVSVYPNEQNPYISFIHDRYRKNTDPYVAMNFMNYPEVEFILAEAALLGGFGATDAEGHYKKAVQASMDKEGALAATSFNFETYYAQPGVSYASAGNKQERILEQKWISSWFSVQSWFDWRRTGYPALKTGPVAQFGPALPIRYMYPTPNLDPKYIANYTDAVSRLGNTNFIPAGQSKDHHYAKMWLIQGTNKPY</sequence>
<evidence type="ECO:0000256" key="1">
    <source>
        <dbReference type="SAM" id="SignalP"/>
    </source>
</evidence>
<dbReference type="Pfam" id="PF12771">
    <property type="entry name" value="SusD-like_2"/>
    <property type="match status" value="1"/>
</dbReference>
<keyword evidence="1" id="KW-0732">Signal</keyword>